<gene>
    <name evidence="2" type="ORF">NPIL_579731</name>
</gene>
<comment type="caution">
    <text evidence="2">The sequence shown here is derived from an EMBL/GenBank/DDBJ whole genome shotgun (WGS) entry which is preliminary data.</text>
</comment>
<feature type="compositionally biased region" description="Polar residues" evidence="1">
    <location>
        <begin position="18"/>
        <end position="27"/>
    </location>
</feature>
<protein>
    <submittedName>
        <fullName evidence="2">Uncharacterized protein</fullName>
    </submittedName>
</protein>
<keyword evidence="3" id="KW-1185">Reference proteome</keyword>
<evidence type="ECO:0000256" key="1">
    <source>
        <dbReference type="SAM" id="MobiDB-lite"/>
    </source>
</evidence>
<dbReference type="AlphaFoldDB" id="A0A8X6QAX9"/>
<evidence type="ECO:0000313" key="3">
    <source>
        <dbReference type="Proteomes" id="UP000887013"/>
    </source>
</evidence>
<dbReference type="EMBL" id="BMAW01077069">
    <property type="protein sequence ID" value="GFU04493.1"/>
    <property type="molecule type" value="Genomic_DNA"/>
</dbReference>
<feature type="non-terminal residue" evidence="2">
    <location>
        <position position="1"/>
    </location>
</feature>
<evidence type="ECO:0000313" key="2">
    <source>
        <dbReference type="EMBL" id="GFU04493.1"/>
    </source>
</evidence>
<proteinExistence type="predicted"/>
<feature type="region of interest" description="Disordered" evidence="1">
    <location>
        <begin position="1"/>
        <end position="27"/>
    </location>
</feature>
<name>A0A8X6QAX9_NEPPI</name>
<sequence length="27" mass="3078">QYELSAKQDHKCKHAGQAFSSSHFSQK</sequence>
<organism evidence="2 3">
    <name type="scientific">Nephila pilipes</name>
    <name type="common">Giant wood spider</name>
    <name type="synonym">Nephila maculata</name>
    <dbReference type="NCBI Taxonomy" id="299642"/>
    <lineage>
        <taxon>Eukaryota</taxon>
        <taxon>Metazoa</taxon>
        <taxon>Ecdysozoa</taxon>
        <taxon>Arthropoda</taxon>
        <taxon>Chelicerata</taxon>
        <taxon>Arachnida</taxon>
        <taxon>Araneae</taxon>
        <taxon>Araneomorphae</taxon>
        <taxon>Entelegynae</taxon>
        <taxon>Araneoidea</taxon>
        <taxon>Nephilidae</taxon>
        <taxon>Nephila</taxon>
    </lineage>
</organism>
<reference evidence="2" key="1">
    <citation type="submission" date="2020-08" db="EMBL/GenBank/DDBJ databases">
        <title>Multicomponent nature underlies the extraordinary mechanical properties of spider dragline silk.</title>
        <authorList>
            <person name="Kono N."/>
            <person name="Nakamura H."/>
            <person name="Mori M."/>
            <person name="Yoshida Y."/>
            <person name="Ohtoshi R."/>
            <person name="Malay A.D."/>
            <person name="Moran D.A.P."/>
            <person name="Tomita M."/>
            <person name="Numata K."/>
            <person name="Arakawa K."/>
        </authorList>
    </citation>
    <scope>NUCLEOTIDE SEQUENCE</scope>
</reference>
<accession>A0A8X6QAX9</accession>
<dbReference type="Proteomes" id="UP000887013">
    <property type="component" value="Unassembled WGS sequence"/>
</dbReference>